<dbReference type="EMBL" id="BAAADV010000007">
    <property type="protein sequence ID" value="GAA0677428.1"/>
    <property type="molecule type" value="Genomic_DNA"/>
</dbReference>
<accession>A0AAV3TB60</accession>
<dbReference type="AlphaFoldDB" id="A0AAV3TB60"/>
<name>A0AAV3TB60_9EURY</name>
<protein>
    <submittedName>
        <fullName evidence="1">Uncharacterized protein</fullName>
    </submittedName>
</protein>
<evidence type="ECO:0000313" key="2">
    <source>
        <dbReference type="Proteomes" id="UP001500420"/>
    </source>
</evidence>
<organism evidence="1 2">
    <name type="scientific">Natronoarchaeum mannanilyticum</name>
    <dbReference type="NCBI Taxonomy" id="926360"/>
    <lineage>
        <taxon>Archaea</taxon>
        <taxon>Methanobacteriati</taxon>
        <taxon>Methanobacteriota</taxon>
        <taxon>Stenosarchaea group</taxon>
        <taxon>Halobacteria</taxon>
        <taxon>Halobacteriales</taxon>
        <taxon>Natronoarchaeaceae</taxon>
    </lineage>
</organism>
<evidence type="ECO:0000313" key="1">
    <source>
        <dbReference type="EMBL" id="GAA0677428.1"/>
    </source>
</evidence>
<dbReference type="Proteomes" id="UP001500420">
    <property type="component" value="Unassembled WGS sequence"/>
</dbReference>
<proteinExistence type="predicted"/>
<dbReference type="InterPro" id="IPR055985">
    <property type="entry name" value="DUF7563"/>
</dbReference>
<gene>
    <name evidence="1" type="ORF">GCM10009020_26750</name>
</gene>
<comment type="caution">
    <text evidence="1">The sequence shown here is derived from an EMBL/GenBank/DDBJ whole genome shotgun (WGS) entry which is preliminary data.</text>
</comment>
<keyword evidence="2" id="KW-1185">Reference proteome</keyword>
<reference evidence="1 2" key="1">
    <citation type="journal article" date="2019" name="Int. J. Syst. Evol. Microbiol.">
        <title>The Global Catalogue of Microorganisms (GCM) 10K type strain sequencing project: providing services to taxonomists for standard genome sequencing and annotation.</title>
        <authorList>
            <consortium name="The Broad Institute Genomics Platform"/>
            <consortium name="The Broad Institute Genome Sequencing Center for Infectious Disease"/>
            <person name="Wu L."/>
            <person name="Ma J."/>
        </authorList>
    </citation>
    <scope>NUCLEOTIDE SEQUENCE [LARGE SCALE GENOMIC DNA]</scope>
    <source>
        <strain evidence="1 2">JCM 16328</strain>
    </source>
</reference>
<sequence>MQFGPNVFAGAANVAGRPRNGHEMLTVSLRYRRKGRDRLGQPQLYDDRSAPFVRTRSVTKRIPPPVYSRMPTCNNCGSFVTRDFARVFGDNKENVSACVECTTGRDLKSGAAKQ</sequence>
<dbReference type="Pfam" id="PF24444">
    <property type="entry name" value="DUF7563"/>
    <property type="match status" value="1"/>
</dbReference>